<dbReference type="InterPro" id="IPR000644">
    <property type="entry name" value="CBS_dom"/>
</dbReference>
<dbReference type="InterPro" id="IPR044725">
    <property type="entry name" value="CBSX3_CBS_dom"/>
</dbReference>
<dbReference type="RefSeq" id="WP_238243717.1">
    <property type="nucleotide sequence ID" value="NZ_BPQP01000025.1"/>
</dbReference>
<dbReference type="SUPFAM" id="SSF54631">
    <property type="entry name" value="CBS-domain pair"/>
    <property type="match status" value="1"/>
</dbReference>
<evidence type="ECO:0000256" key="1">
    <source>
        <dbReference type="ARBA" id="ARBA00023122"/>
    </source>
</evidence>
<dbReference type="EMBL" id="BPQP01000025">
    <property type="protein sequence ID" value="GJD94542.1"/>
    <property type="molecule type" value="Genomic_DNA"/>
</dbReference>
<reference evidence="4" key="1">
    <citation type="journal article" date="2021" name="Front. Microbiol.">
        <title>Comprehensive Comparative Genomics and Phenotyping of Methylobacterium Species.</title>
        <authorList>
            <person name="Alessa O."/>
            <person name="Ogura Y."/>
            <person name="Fujitani Y."/>
            <person name="Takami H."/>
            <person name="Hayashi T."/>
            <person name="Sahin N."/>
            <person name="Tani A."/>
        </authorList>
    </citation>
    <scope>NUCLEOTIDE SEQUENCE</scope>
    <source>
        <strain evidence="4">DSM 19015</strain>
    </source>
</reference>
<dbReference type="PANTHER" id="PTHR43080:SF2">
    <property type="entry name" value="CBS DOMAIN-CONTAINING PROTEIN"/>
    <property type="match status" value="1"/>
</dbReference>
<evidence type="ECO:0000256" key="2">
    <source>
        <dbReference type="PROSITE-ProRule" id="PRU00703"/>
    </source>
</evidence>
<accession>A0ABQ4RY83</accession>
<comment type="caution">
    <text evidence="4">The sequence shown here is derived from an EMBL/GenBank/DDBJ whole genome shotgun (WGS) entry which is preliminary data.</text>
</comment>
<evidence type="ECO:0000313" key="5">
    <source>
        <dbReference type="Proteomes" id="UP001055125"/>
    </source>
</evidence>
<keyword evidence="5" id="KW-1185">Reference proteome</keyword>
<feature type="domain" description="CBS" evidence="3">
    <location>
        <begin position="8"/>
        <end position="68"/>
    </location>
</feature>
<dbReference type="PROSITE" id="PS51371">
    <property type="entry name" value="CBS"/>
    <property type="match status" value="2"/>
</dbReference>
<keyword evidence="1 2" id="KW-0129">CBS domain</keyword>
<dbReference type="InterPro" id="IPR051257">
    <property type="entry name" value="Diverse_CBS-Domain"/>
</dbReference>
<name>A0ABQ4RY83_9HYPH</name>
<evidence type="ECO:0000313" key="4">
    <source>
        <dbReference type="EMBL" id="GJD94542.1"/>
    </source>
</evidence>
<dbReference type="Gene3D" id="3.10.580.10">
    <property type="entry name" value="CBS-domain"/>
    <property type="match status" value="1"/>
</dbReference>
<dbReference type="CDD" id="cd04623">
    <property type="entry name" value="CBS_pair_bac_euk"/>
    <property type="match status" value="1"/>
</dbReference>
<gene>
    <name evidence="4" type="ORF">OCOJLMKI_1745</name>
</gene>
<proteinExistence type="predicted"/>
<dbReference type="Proteomes" id="UP001055125">
    <property type="component" value="Unassembled WGS sequence"/>
</dbReference>
<dbReference type="InterPro" id="IPR046342">
    <property type="entry name" value="CBS_dom_sf"/>
</dbReference>
<reference evidence="4" key="2">
    <citation type="submission" date="2021-08" db="EMBL/GenBank/DDBJ databases">
        <authorList>
            <person name="Tani A."/>
            <person name="Ola A."/>
            <person name="Ogura Y."/>
            <person name="Katsura K."/>
            <person name="Hayashi T."/>
        </authorList>
    </citation>
    <scope>NUCLEOTIDE SEQUENCE</scope>
    <source>
        <strain evidence="4">DSM 19015</strain>
    </source>
</reference>
<evidence type="ECO:0000259" key="3">
    <source>
        <dbReference type="PROSITE" id="PS51371"/>
    </source>
</evidence>
<dbReference type="Pfam" id="PF00571">
    <property type="entry name" value="CBS"/>
    <property type="match status" value="2"/>
</dbReference>
<dbReference type="SMART" id="SM00116">
    <property type="entry name" value="CBS"/>
    <property type="match status" value="2"/>
</dbReference>
<protein>
    <submittedName>
        <fullName evidence="4">A-adding tRNA nucleotidyltransferase</fullName>
    </submittedName>
</protein>
<dbReference type="PANTHER" id="PTHR43080">
    <property type="entry name" value="CBS DOMAIN-CONTAINING PROTEIN CBSX3, MITOCHONDRIAL"/>
    <property type="match status" value="1"/>
</dbReference>
<feature type="domain" description="CBS" evidence="3">
    <location>
        <begin position="76"/>
        <end position="132"/>
    </location>
</feature>
<sequence>MTVAHILAEKGSSVVTVAPEHTLGEAIHLLAEKGIGALIVTDEDQSVVGIISERDIMRAVAHQGAAALDAPISQYMTPDVVTCQREATNDEIMQLMTEARFRHLPVCENGKLMGVVSIGDVVKRRLAAIEAEQQAMREYINKA</sequence>
<organism evidence="4 5">
    <name type="scientific">Methylobacterium iners</name>
    <dbReference type="NCBI Taxonomy" id="418707"/>
    <lineage>
        <taxon>Bacteria</taxon>
        <taxon>Pseudomonadati</taxon>
        <taxon>Pseudomonadota</taxon>
        <taxon>Alphaproteobacteria</taxon>
        <taxon>Hyphomicrobiales</taxon>
        <taxon>Methylobacteriaceae</taxon>
        <taxon>Methylobacterium</taxon>
    </lineage>
</organism>